<evidence type="ECO:0000313" key="12">
    <source>
        <dbReference type="EMBL" id="MDB0580843.1"/>
    </source>
</evidence>
<keyword evidence="6 9" id="KW-1133">Transmembrane helix</keyword>
<evidence type="ECO:0000313" key="13">
    <source>
        <dbReference type="Proteomes" id="UP000031546"/>
    </source>
</evidence>
<keyword evidence="5 9" id="KW-0812">Transmembrane</keyword>
<reference evidence="14" key="2">
    <citation type="submission" date="2020-04" db="EMBL/GenBank/DDBJ databases">
        <title>Genome analysis and biological profiling of marine Cellulosimicrobium funkei MOSEL-ME6.</title>
        <authorList>
            <person name="Tanveer F."/>
            <person name="Xie Y."/>
            <person name="Shinwari Z.K."/>
        </authorList>
    </citation>
    <scope>NUCLEOTIDE SEQUENCE [LARGE SCALE GENOMIC DNA]</scope>
    <source>
        <strain evidence="14">MOSEL-ME25</strain>
    </source>
</reference>
<feature type="transmembrane region" description="Helical" evidence="9">
    <location>
        <begin position="111"/>
        <end position="144"/>
    </location>
</feature>
<dbReference type="NCBIfam" id="TIGR00931">
    <property type="entry name" value="antiport_nhaC"/>
    <property type="match status" value="1"/>
</dbReference>
<sequence length="478" mass="51280">MFRIKPAQTPSLFEALAVVAAIVIIISTSIIYFETVPHIPLMLSLLLLILYGMAKRIPYQKLQEGFSEGAVSGMGAVFIFFMIGMLIASWIYSGTIPTLIYGGFELVTPNFYLAVVLIVTSIVGICVGSSLTTVGTVGLAFIGISGALDISLAMTAGAIVSGAFFGDKMSPLSDTTNMASSILKVDLFEHIKNMMWTTIPAFLIALVLFAFMSPNISSANFGEMEIYQQGLMETGLISWYNAIIPLGVLLVFSLMRAPALISLTAGIISALVLSVMHTVPSIGSIFGILFGGFVSETGIEQIDQLLSRGGMESMFFTIGIVLLALGMGGLLFKLGIVPRLFAAIESMLKNVKSVILGSALNAIGINILIGEQYLSILLTTETFQRQYEKVGLENKNLSRVAEDAGTVINPLVPWSVCGVFIASVLGVPTLSYLPFAFFCLLCPILTIFFGMTGKTLTYTKAHVQEQEKAKPLVQGEFG</sequence>
<feature type="transmembrane region" description="Helical" evidence="9">
    <location>
        <begin position="314"/>
        <end position="332"/>
    </location>
</feature>
<evidence type="ECO:0000256" key="6">
    <source>
        <dbReference type="ARBA" id="ARBA00022989"/>
    </source>
</evidence>
<reference evidence="12 14" key="4">
    <citation type="submission" date="2022-12" db="EMBL/GenBank/DDBJ databases">
        <title>Genome analysis and biological profiling of marine Salinicoccus roseus MOSEL-ME25.</title>
        <authorList>
            <person name="Mirza F.T."/>
            <person name="Xie Y."/>
            <person name="Shinwari Z.K."/>
        </authorList>
    </citation>
    <scope>NUCLEOTIDE SEQUENCE [LARGE SCALE GENOMIC DNA]</scope>
    <source>
        <strain evidence="12 14">MOSEL-ME25</strain>
    </source>
</reference>
<evidence type="ECO:0000256" key="2">
    <source>
        <dbReference type="ARBA" id="ARBA00022448"/>
    </source>
</evidence>
<reference evidence="11 13" key="1">
    <citation type="submission" date="2015-01" db="EMBL/GenBank/DDBJ databases">
        <title>Genome sequences of high lactate-tolerant strain Salinicoccus roseus W12 with industrial interest.</title>
        <authorList>
            <person name="Wang H."/>
            <person name="Yu B."/>
        </authorList>
    </citation>
    <scope>NUCLEOTIDE SEQUENCE [LARGE SCALE GENOMIC DNA]</scope>
    <source>
        <strain evidence="11 13">W12</strain>
    </source>
</reference>
<accession>A0A0C2HL49</accession>
<comment type="caution">
    <text evidence="11">The sequence shown here is derived from an EMBL/GenBank/DDBJ whole genome shotgun (WGS) entry which is preliminary data.</text>
</comment>
<name>A0A0C2HL49_9STAP</name>
<keyword evidence="3" id="KW-0050">Antiport</keyword>
<keyword evidence="7 9" id="KW-0472">Membrane</keyword>
<evidence type="ECO:0000256" key="8">
    <source>
        <dbReference type="ARBA" id="ARBA00038435"/>
    </source>
</evidence>
<dbReference type="OrthoDB" id="9762978at2"/>
<comment type="subcellular location">
    <subcellularLocation>
        <location evidence="1">Cell membrane</location>
        <topology evidence="1">Multi-pass membrane protein</topology>
    </subcellularLocation>
</comment>
<feature type="transmembrane region" description="Helical" evidence="9">
    <location>
        <begin position="39"/>
        <end position="57"/>
    </location>
</feature>
<evidence type="ECO:0000256" key="4">
    <source>
        <dbReference type="ARBA" id="ARBA00022475"/>
    </source>
</evidence>
<evidence type="ECO:0000313" key="14">
    <source>
        <dbReference type="Proteomes" id="UP000527860"/>
    </source>
</evidence>
<keyword evidence="14" id="KW-1185">Reference proteome</keyword>
<evidence type="ECO:0000256" key="1">
    <source>
        <dbReference type="ARBA" id="ARBA00004651"/>
    </source>
</evidence>
<dbReference type="Proteomes" id="UP000527860">
    <property type="component" value="Unassembled WGS sequence"/>
</dbReference>
<evidence type="ECO:0000256" key="9">
    <source>
        <dbReference type="SAM" id="Phobius"/>
    </source>
</evidence>
<dbReference type="RefSeq" id="WP_040106212.1">
    <property type="nucleotide sequence ID" value="NZ_JABEVU030000001.1"/>
</dbReference>
<dbReference type="InterPro" id="IPR052180">
    <property type="entry name" value="NhaC_Na-H+_Antiporter"/>
</dbReference>
<gene>
    <name evidence="12" type="primary">nhaC</name>
    <name evidence="12" type="ORF">F7P68_0009885</name>
    <name evidence="11" type="ORF">SN16_08510</name>
</gene>
<protein>
    <submittedName>
        <fullName evidence="12">Na+/H+ antiporter NhaC</fullName>
    </submittedName>
    <submittedName>
        <fullName evidence="11">Sodium:proton antiporter</fullName>
    </submittedName>
</protein>
<dbReference type="AlphaFoldDB" id="A0A0C2HL49"/>
<dbReference type="InterPro" id="IPR018461">
    <property type="entry name" value="Na/H_Antiport_NhaC-like_C"/>
</dbReference>
<dbReference type="Proteomes" id="UP000031546">
    <property type="component" value="Unassembled WGS sequence"/>
</dbReference>
<comment type="similarity">
    <text evidence="8">Belongs to the NhaC Na(+)/H(+) (TC 2.A.35) antiporter family.</text>
</comment>
<evidence type="ECO:0000259" key="10">
    <source>
        <dbReference type="Pfam" id="PF03553"/>
    </source>
</evidence>
<proteinExistence type="inferred from homology"/>
<dbReference type="PANTHER" id="PTHR33451:SF6">
    <property type="entry name" value="NA(+)_H(+) ANTIPORTER NHAC"/>
    <property type="match status" value="1"/>
</dbReference>
<evidence type="ECO:0000256" key="7">
    <source>
        <dbReference type="ARBA" id="ARBA00023136"/>
    </source>
</evidence>
<feature type="transmembrane region" description="Helical" evidence="9">
    <location>
        <begin position="236"/>
        <end position="255"/>
    </location>
</feature>
<feature type="transmembrane region" description="Helical" evidence="9">
    <location>
        <begin position="12"/>
        <end position="33"/>
    </location>
</feature>
<organism evidence="11 13">
    <name type="scientific">Salinicoccus roseus</name>
    <dbReference type="NCBI Taxonomy" id="45670"/>
    <lineage>
        <taxon>Bacteria</taxon>
        <taxon>Bacillati</taxon>
        <taxon>Bacillota</taxon>
        <taxon>Bacilli</taxon>
        <taxon>Bacillales</taxon>
        <taxon>Staphylococcaceae</taxon>
        <taxon>Salinicoccus</taxon>
    </lineage>
</organism>
<feature type="domain" description="Na+/H+ antiporter NhaC-like C-terminal" evidence="10">
    <location>
        <begin position="162"/>
        <end position="453"/>
    </location>
</feature>
<feature type="transmembrane region" description="Helical" evidence="9">
    <location>
        <begin position="194"/>
        <end position="216"/>
    </location>
</feature>
<keyword evidence="2" id="KW-0813">Transport</keyword>
<evidence type="ECO:0000256" key="5">
    <source>
        <dbReference type="ARBA" id="ARBA00022692"/>
    </source>
</evidence>
<feature type="transmembrane region" description="Helical" evidence="9">
    <location>
        <begin position="267"/>
        <end position="294"/>
    </location>
</feature>
<dbReference type="GO" id="GO:0015297">
    <property type="term" value="F:antiporter activity"/>
    <property type="evidence" value="ECO:0007669"/>
    <property type="project" value="UniProtKB-KW"/>
</dbReference>
<dbReference type="InterPro" id="IPR004770">
    <property type="entry name" value="Na/H_antiport_NhaC"/>
</dbReference>
<dbReference type="EMBL" id="JABEVU030000001">
    <property type="protein sequence ID" value="MDB0580843.1"/>
    <property type="molecule type" value="Genomic_DNA"/>
</dbReference>
<dbReference type="GeneID" id="77845595"/>
<keyword evidence="4" id="KW-1003">Cell membrane</keyword>
<reference evidence="12" key="3">
    <citation type="submission" date="2020-04" db="EMBL/GenBank/DDBJ databases">
        <authorList>
            <person name="Tanveer F."/>
            <person name="Xie Y."/>
            <person name="Shinwari Z.K."/>
        </authorList>
    </citation>
    <scope>NUCLEOTIDE SEQUENCE</scope>
    <source>
        <strain evidence="12">MOSEL-ME25</strain>
    </source>
</reference>
<evidence type="ECO:0000256" key="3">
    <source>
        <dbReference type="ARBA" id="ARBA00022449"/>
    </source>
</evidence>
<feature type="transmembrane region" description="Helical" evidence="9">
    <location>
        <begin position="69"/>
        <end position="91"/>
    </location>
</feature>
<dbReference type="Pfam" id="PF03553">
    <property type="entry name" value="Na_H_antiporter"/>
    <property type="match status" value="1"/>
</dbReference>
<dbReference type="STRING" id="45670.SN16_08510"/>
<evidence type="ECO:0000313" key="11">
    <source>
        <dbReference type="EMBL" id="KIH70306.1"/>
    </source>
</evidence>
<feature type="transmembrane region" description="Helical" evidence="9">
    <location>
        <begin position="432"/>
        <end position="451"/>
    </location>
</feature>
<dbReference type="GO" id="GO:0005886">
    <property type="term" value="C:plasma membrane"/>
    <property type="evidence" value="ECO:0007669"/>
    <property type="project" value="UniProtKB-SubCell"/>
</dbReference>
<dbReference type="PANTHER" id="PTHR33451">
    <property type="entry name" value="MALATE-2H(+)/NA(+)-LACTATE ANTIPORTER"/>
    <property type="match status" value="1"/>
</dbReference>
<feature type="transmembrane region" description="Helical" evidence="9">
    <location>
        <begin position="353"/>
        <end position="369"/>
    </location>
</feature>
<dbReference type="EMBL" id="JXII01000007">
    <property type="protein sequence ID" value="KIH70306.1"/>
    <property type="molecule type" value="Genomic_DNA"/>
</dbReference>